<comment type="function">
    <text evidence="15">Key component of the F(0) channel; it plays a direct role in translocation across the membrane. A homomeric c-ring of between 10-14 subunits forms the central stalk rotor element with the F(1) delta and epsilon subunits.</text>
</comment>
<dbReference type="CDD" id="cd18121">
    <property type="entry name" value="ATP-synt_Fo_c"/>
    <property type="match status" value="1"/>
</dbReference>
<dbReference type="EMBL" id="JADILZ010000055">
    <property type="protein sequence ID" value="MBO8478517.1"/>
    <property type="molecule type" value="Genomic_DNA"/>
</dbReference>
<evidence type="ECO:0000313" key="17">
    <source>
        <dbReference type="EMBL" id="MBO8478517.1"/>
    </source>
</evidence>
<evidence type="ECO:0000256" key="5">
    <source>
        <dbReference type="ARBA" id="ARBA00022519"/>
    </source>
</evidence>
<dbReference type="SUPFAM" id="SSF81333">
    <property type="entry name" value="F1F0 ATP synthase subunit C"/>
    <property type="match status" value="1"/>
</dbReference>
<dbReference type="GO" id="GO:0046933">
    <property type="term" value="F:proton-transporting ATP synthase activity, rotational mechanism"/>
    <property type="evidence" value="ECO:0007669"/>
    <property type="project" value="UniProtKB-UniRule"/>
</dbReference>
<dbReference type="InterPro" id="IPR035921">
    <property type="entry name" value="F/V-ATP_Csub_sf"/>
</dbReference>
<keyword evidence="6 15" id="KW-0138">CF(0)</keyword>
<dbReference type="InterPro" id="IPR020537">
    <property type="entry name" value="ATP_synth_F0_csu_DDCD_BS"/>
</dbReference>
<dbReference type="Gene3D" id="1.20.20.10">
    <property type="entry name" value="F1F0 ATP synthase subunit C"/>
    <property type="match status" value="1"/>
</dbReference>
<dbReference type="NCBIfam" id="TIGR01260">
    <property type="entry name" value="ATP_synt_c"/>
    <property type="match status" value="1"/>
</dbReference>
<gene>
    <name evidence="15 17" type="primary">atpE</name>
    <name evidence="17" type="ORF">IAB80_06495</name>
</gene>
<dbReference type="InterPro" id="IPR002379">
    <property type="entry name" value="ATPase_proteolipid_c-like_dom"/>
</dbReference>
<evidence type="ECO:0000313" key="18">
    <source>
        <dbReference type="Proteomes" id="UP000823771"/>
    </source>
</evidence>
<evidence type="ECO:0000256" key="11">
    <source>
        <dbReference type="ARBA" id="ARBA00023121"/>
    </source>
</evidence>
<evidence type="ECO:0000256" key="13">
    <source>
        <dbReference type="ARBA" id="ARBA00023310"/>
    </source>
</evidence>
<dbReference type="FunFam" id="1.20.20.10:FF:000004">
    <property type="entry name" value="ATP synthase subunit c"/>
    <property type="match status" value="1"/>
</dbReference>
<feature type="domain" description="V-ATPase proteolipid subunit C-like" evidence="16">
    <location>
        <begin position="19"/>
        <end position="81"/>
    </location>
</feature>
<proteinExistence type="inferred from homology"/>
<keyword evidence="13 15" id="KW-0066">ATP synthesis</keyword>
<feature type="site" description="Reversibly protonated during proton transport" evidence="15">
    <location>
        <position position="69"/>
    </location>
</feature>
<sequence>MLLSTMLLQAAAGAALGKVGAAIGAGLAAIGAGIGIGKIGGSAMESMARQPEMAGKIRTNMIIIAALIEGVALFAVVICFMAVA</sequence>
<keyword evidence="4 15" id="KW-1003">Cell membrane</keyword>
<accession>A0A9D9NM35</accession>
<keyword evidence="11 15" id="KW-0446">Lipid-binding</keyword>
<evidence type="ECO:0000256" key="14">
    <source>
        <dbReference type="ARBA" id="ARBA00025198"/>
    </source>
</evidence>
<evidence type="ECO:0000256" key="4">
    <source>
        <dbReference type="ARBA" id="ARBA00022475"/>
    </source>
</evidence>
<evidence type="ECO:0000256" key="12">
    <source>
        <dbReference type="ARBA" id="ARBA00023136"/>
    </source>
</evidence>
<dbReference type="AlphaFoldDB" id="A0A9D9NM35"/>
<protein>
    <recommendedName>
        <fullName evidence="15">ATP synthase subunit c</fullName>
    </recommendedName>
    <alternativeName>
        <fullName evidence="15">ATP synthase F(0) sector subunit c</fullName>
    </alternativeName>
    <alternativeName>
        <fullName evidence="15">F-type ATPase subunit c</fullName>
        <shortName evidence="15">F-ATPase subunit c</shortName>
    </alternativeName>
    <alternativeName>
        <fullName evidence="15">Lipid-binding protein</fullName>
    </alternativeName>
</protein>
<dbReference type="HAMAP" id="MF_01396">
    <property type="entry name" value="ATP_synth_c_bact"/>
    <property type="match status" value="1"/>
</dbReference>
<feature type="transmembrane region" description="Helical" evidence="15">
    <location>
        <begin position="27"/>
        <end position="48"/>
    </location>
</feature>
<evidence type="ECO:0000256" key="7">
    <source>
        <dbReference type="ARBA" id="ARBA00022692"/>
    </source>
</evidence>
<evidence type="ECO:0000256" key="3">
    <source>
        <dbReference type="ARBA" id="ARBA00022448"/>
    </source>
</evidence>
<keyword evidence="9 15" id="KW-1133">Transmembrane helix</keyword>
<evidence type="ECO:0000259" key="16">
    <source>
        <dbReference type="Pfam" id="PF00137"/>
    </source>
</evidence>
<reference evidence="17" key="2">
    <citation type="journal article" date="2021" name="PeerJ">
        <title>Extensive microbial diversity within the chicken gut microbiome revealed by metagenomics and culture.</title>
        <authorList>
            <person name="Gilroy R."/>
            <person name="Ravi A."/>
            <person name="Getino M."/>
            <person name="Pursley I."/>
            <person name="Horton D.L."/>
            <person name="Alikhan N.F."/>
            <person name="Baker D."/>
            <person name="Gharbi K."/>
            <person name="Hall N."/>
            <person name="Watson M."/>
            <person name="Adriaenssens E.M."/>
            <person name="Foster-Nyarko E."/>
            <person name="Jarju S."/>
            <person name="Secka A."/>
            <person name="Antonio M."/>
            <person name="Oren A."/>
            <person name="Chaudhuri R.R."/>
            <person name="La Ragione R."/>
            <person name="Hildebrand F."/>
            <person name="Pallen M.J."/>
        </authorList>
    </citation>
    <scope>NUCLEOTIDE SEQUENCE</scope>
    <source>
        <strain evidence="17">2478</strain>
    </source>
</reference>
<evidence type="ECO:0000256" key="9">
    <source>
        <dbReference type="ARBA" id="ARBA00022989"/>
    </source>
</evidence>
<evidence type="ECO:0000256" key="6">
    <source>
        <dbReference type="ARBA" id="ARBA00022547"/>
    </source>
</evidence>
<comment type="similarity">
    <text evidence="2 15">Belongs to the ATPase C chain family.</text>
</comment>
<comment type="caution">
    <text evidence="17">The sequence shown here is derived from an EMBL/GenBank/DDBJ whole genome shotgun (WGS) entry which is preliminary data.</text>
</comment>
<comment type="function">
    <text evidence="14 15">F(1)F(0) ATP synthase produces ATP from ADP in the presence of a proton or sodium gradient. F-type ATPases consist of two structural domains, F(1) containing the extramembraneous catalytic core and F(0) containing the membrane proton channel, linked together by a central stalk and a peripheral stalk. During catalysis, ATP synthesis in the catalytic domain of F(1) is coupled via a rotary mechanism of the central stalk subunits to proton translocation.</text>
</comment>
<dbReference type="GO" id="GO:0008289">
    <property type="term" value="F:lipid binding"/>
    <property type="evidence" value="ECO:0007669"/>
    <property type="project" value="UniProtKB-KW"/>
</dbReference>
<comment type="subcellular location">
    <subcellularLocation>
        <location evidence="15">Cell membrane</location>
        <topology evidence="15">Multi-pass membrane protein</topology>
    </subcellularLocation>
    <subcellularLocation>
        <location evidence="1">Membrane</location>
        <topology evidence="1">Multi-pass membrane protein</topology>
    </subcellularLocation>
</comment>
<dbReference type="Proteomes" id="UP000823771">
    <property type="component" value="Unassembled WGS sequence"/>
</dbReference>
<keyword evidence="3 15" id="KW-0813">Transport</keyword>
<keyword evidence="7 15" id="KW-0812">Transmembrane</keyword>
<dbReference type="InterPro" id="IPR038662">
    <property type="entry name" value="ATP_synth_F0_csu_sf"/>
</dbReference>
<dbReference type="Pfam" id="PF00137">
    <property type="entry name" value="ATP-synt_C"/>
    <property type="match status" value="1"/>
</dbReference>
<dbReference type="InterPro" id="IPR000454">
    <property type="entry name" value="ATP_synth_F0_csu"/>
</dbReference>
<evidence type="ECO:0000256" key="8">
    <source>
        <dbReference type="ARBA" id="ARBA00022781"/>
    </source>
</evidence>
<dbReference type="GO" id="GO:0045259">
    <property type="term" value="C:proton-transporting ATP synthase complex"/>
    <property type="evidence" value="ECO:0007669"/>
    <property type="project" value="UniProtKB-KW"/>
</dbReference>
<evidence type="ECO:0000256" key="10">
    <source>
        <dbReference type="ARBA" id="ARBA00023065"/>
    </source>
</evidence>
<keyword evidence="12 15" id="KW-0472">Membrane</keyword>
<reference evidence="17" key="1">
    <citation type="submission" date="2020-10" db="EMBL/GenBank/DDBJ databases">
        <authorList>
            <person name="Gilroy R."/>
        </authorList>
    </citation>
    <scope>NUCLEOTIDE SEQUENCE</scope>
    <source>
        <strain evidence="17">2478</strain>
    </source>
</reference>
<dbReference type="PANTHER" id="PTHR10031">
    <property type="entry name" value="ATP SYNTHASE LIPID-BINDING PROTEIN, MITOCHONDRIAL"/>
    <property type="match status" value="1"/>
</dbReference>
<dbReference type="GO" id="GO:0005886">
    <property type="term" value="C:plasma membrane"/>
    <property type="evidence" value="ECO:0007669"/>
    <property type="project" value="UniProtKB-SubCell"/>
</dbReference>
<evidence type="ECO:0000256" key="15">
    <source>
        <dbReference type="HAMAP-Rule" id="MF_01396"/>
    </source>
</evidence>
<dbReference type="PANTHER" id="PTHR10031:SF0">
    <property type="entry name" value="ATPASE PROTEIN 9"/>
    <property type="match status" value="1"/>
</dbReference>
<dbReference type="PRINTS" id="PR00124">
    <property type="entry name" value="ATPASEC"/>
</dbReference>
<feature type="transmembrane region" description="Helical" evidence="15">
    <location>
        <begin position="60"/>
        <end position="83"/>
    </location>
</feature>
<keyword evidence="10 15" id="KW-0406">Ion transport</keyword>
<keyword evidence="5" id="KW-0997">Cell inner membrane</keyword>
<dbReference type="PROSITE" id="PS00605">
    <property type="entry name" value="ATPASE_C"/>
    <property type="match status" value="1"/>
</dbReference>
<dbReference type="InterPro" id="IPR005953">
    <property type="entry name" value="ATP_synth_csu_bac/chlpt"/>
</dbReference>
<name>A0A9D9NM35_9BACT</name>
<organism evidence="17 18">
    <name type="scientific">Candidatus Cryptobacteroides excrementipullorum</name>
    <dbReference type="NCBI Taxonomy" id="2840761"/>
    <lineage>
        <taxon>Bacteria</taxon>
        <taxon>Pseudomonadati</taxon>
        <taxon>Bacteroidota</taxon>
        <taxon>Bacteroidia</taxon>
        <taxon>Bacteroidales</taxon>
        <taxon>Candidatus Cryptobacteroides</taxon>
    </lineage>
</organism>
<dbReference type="GO" id="GO:0033177">
    <property type="term" value="C:proton-transporting two-sector ATPase complex, proton-transporting domain"/>
    <property type="evidence" value="ECO:0007669"/>
    <property type="project" value="InterPro"/>
</dbReference>
<evidence type="ECO:0000256" key="1">
    <source>
        <dbReference type="ARBA" id="ARBA00004141"/>
    </source>
</evidence>
<evidence type="ECO:0000256" key="2">
    <source>
        <dbReference type="ARBA" id="ARBA00006704"/>
    </source>
</evidence>
<keyword evidence="8 15" id="KW-0375">Hydrogen ion transport</keyword>